<dbReference type="SMART" id="SM00228">
    <property type="entry name" value="PDZ"/>
    <property type="match status" value="2"/>
</dbReference>
<dbReference type="SUPFAM" id="SSF50156">
    <property type="entry name" value="PDZ domain-like"/>
    <property type="match status" value="2"/>
</dbReference>
<keyword evidence="4" id="KW-0677">Repeat</keyword>
<dbReference type="NCBIfam" id="TIGR02037">
    <property type="entry name" value="degP_htrA_DO"/>
    <property type="match status" value="1"/>
</dbReference>
<dbReference type="InterPro" id="IPR036034">
    <property type="entry name" value="PDZ_sf"/>
</dbReference>
<dbReference type="GO" id="GO:0006508">
    <property type="term" value="P:proteolysis"/>
    <property type="evidence" value="ECO:0007669"/>
    <property type="project" value="UniProtKB-KW"/>
</dbReference>
<gene>
    <name evidence="10" type="ORF">SAMN02927928_3594</name>
</gene>
<accession>A0A1G4TJZ2</accession>
<dbReference type="Gene3D" id="2.30.42.10">
    <property type="match status" value="2"/>
</dbReference>
<protein>
    <submittedName>
        <fullName evidence="10">Do/DeqQ family serine protease</fullName>
    </submittedName>
</protein>
<dbReference type="CDD" id="cd10839">
    <property type="entry name" value="cpPDZ1_DegP-like"/>
    <property type="match status" value="1"/>
</dbReference>
<proteinExistence type="inferred from homology"/>
<keyword evidence="5" id="KW-0378">Hydrolase</keyword>
<dbReference type="Proteomes" id="UP000199150">
    <property type="component" value="Unassembled WGS sequence"/>
</dbReference>
<dbReference type="AlphaFoldDB" id="A0A1G4TJZ2"/>
<name>A0A1G4TJZ2_9CAUL</name>
<dbReference type="STRING" id="260084.SAMN02927928_3594"/>
<evidence type="ECO:0000313" key="10">
    <source>
        <dbReference type="EMBL" id="SCW80909.1"/>
    </source>
</evidence>
<evidence type="ECO:0000256" key="7">
    <source>
        <dbReference type="PIRSR" id="PIRSR611782-1"/>
    </source>
</evidence>
<feature type="active site" description="Charge relay system" evidence="7">
    <location>
        <position position="114"/>
    </location>
</feature>
<evidence type="ECO:0000259" key="9">
    <source>
        <dbReference type="PROSITE" id="PS50106"/>
    </source>
</evidence>
<evidence type="ECO:0000256" key="3">
    <source>
        <dbReference type="ARBA" id="ARBA00022729"/>
    </source>
</evidence>
<dbReference type="PRINTS" id="PR00834">
    <property type="entry name" value="PROTEASES2C"/>
</dbReference>
<keyword evidence="3" id="KW-0732">Signal</keyword>
<feature type="binding site" evidence="8">
    <location>
        <begin position="274"/>
        <end position="278"/>
    </location>
    <ligand>
        <name>substrate</name>
    </ligand>
</feature>
<dbReference type="PANTHER" id="PTHR22939:SF129">
    <property type="entry name" value="SERINE PROTEASE HTRA2, MITOCHONDRIAL"/>
    <property type="match status" value="1"/>
</dbReference>
<dbReference type="OrthoDB" id="9758917at2"/>
<comment type="similarity">
    <text evidence="1">Belongs to the peptidase S1C family.</text>
</comment>
<feature type="active site" description="Charge relay system" evidence="7">
    <location>
        <position position="218"/>
    </location>
</feature>
<dbReference type="Pfam" id="PF13180">
    <property type="entry name" value="PDZ_2"/>
    <property type="match status" value="1"/>
</dbReference>
<feature type="domain" description="PDZ" evidence="9">
    <location>
        <begin position="266"/>
        <end position="331"/>
    </location>
</feature>
<keyword evidence="11" id="KW-1185">Reference proteome</keyword>
<sequence length="474" mass="49662">MKLHEPFALATVIMLAACSPGHSQDGQKYSGSFNEALTQPSKVPDSAIGMKASFAPVVRTVAPAVVNVYARGVVRQQVDPFWQMFGAVPRQQVQQSLGSGVIVRKDGIVVTNNHVVAGGQQFMVVLNDRREYPAKLLLADERTDLAVLQIDSKESFPTLEMDDDRNLEVGDLVLAIGNPFGIGQTVTNGIISALNRTEVGPGGGSYIQTDAAINPGNSGGALVDMNGRLIGINSMIVSGSGSSAGVGFAIPSALVRRVVESAAGGATHLQRPWLGAKGDTVTSDIAKSLGMDRPEGVLVSDIYAGGPADQAGLKTGDVILSIDGQPVNDASSMRYRIDLLTVGQMTEVQGLRNGKPFAIKVKAQPPSATPSRDERVIAGNNPFAGAKVVNLSPAVAEEVGADPFDAPRGVMVYSIDSSRSYAAGIGLRPGDIIKSVNGRVINTTADLDAATKTGARRWQISIMRNGQMITATFS</sequence>
<dbReference type="SUPFAM" id="SSF50494">
    <property type="entry name" value="Trypsin-like serine proteases"/>
    <property type="match status" value="1"/>
</dbReference>
<evidence type="ECO:0000256" key="6">
    <source>
        <dbReference type="ARBA" id="ARBA00022825"/>
    </source>
</evidence>
<keyword evidence="2 10" id="KW-0645">Protease</keyword>
<evidence type="ECO:0000256" key="2">
    <source>
        <dbReference type="ARBA" id="ARBA00022670"/>
    </source>
</evidence>
<feature type="active site" description="Charge relay system" evidence="7">
    <location>
        <position position="144"/>
    </location>
</feature>
<feature type="binding site" evidence="8">
    <location>
        <begin position="216"/>
        <end position="218"/>
    </location>
    <ligand>
        <name>substrate</name>
    </ligand>
</feature>
<dbReference type="InterPro" id="IPR011782">
    <property type="entry name" value="Pept_S1C_Do"/>
</dbReference>
<organism evidence="10 11">
    <name type="scientific">Asticcacaulis taihuensis</name>
    <dbReference type="NCBI Taxonomy" id="260084"/>
    <lineage>
        <taxon>Bacteria</taxon>
        <taxon>Pseudomonadati</taxon>
        <taxon>Pseudomonadota</taxon>
        <taxon>Alphaproteobacteria</taxon>
        <taxon>Caulobacterales</taxon>
        <taxon>Caulobacteraceae</taxon>
        <taxon>Asticcacaulis</taxon>
    </lineage>
</organism>
<evidence type="ECO:0000256" key="5">
    <source>
        <dbReference type="ARBA" id="ARBA00022801"/>
    </source>
</evidence>
<evidence type="ECO:0000313" key="11">
    <source>
        <dbReference type="Proteomes" id="UP000199150"/>
    </source>
</evidence>
<feature type="binding site" evidence="8">
    <location>
        <position position="114"/>
    </location>
    <ligand>
        <name>substrate</name>
    </ligand>
</feature>
<feature type="binding site" evidence="8">
    <location>
        <position position="144"/>
    </location>
    <ligand>
        <name>substrate</name>
    </ligand>
</feature>
<dbReference type="GO" id="GO:0004252">
    <property type="term" value="F:serine-type endopeptidase activity"/>
    <property type="evidence" value="ECO:0007669"/>
    <property type="project" value="InterPro"/>
</dbReference>
<dbReference type="InterPro" id="IPR001478">
    <property type="entry name" value="PDZ"/>
</dbReference>
<dbReference type="PANTHER" id="PTHR22939">
    <property type="entry name" value="SERINE PROTEASE FAMILY S1C HTRA-RELATED"/>
    <property type="match status" value="1"/>
</dbReference>
<evidence type="ECO:0000256" key="8">
    <source>
        <dbReference type="PIRSR" id="PIRSR611782-2"/>
    </source>
</evidence>
<dbReference type="PROSITE" id="PS51257">
    <property type="entry name" value="PROKAR_LIPOPROTEIN"/>
    <property type="match status" value="1"/>
</dbReference>
<dbReference type="Pfam" id="PF13365">
    <property type="entry name" value="Trypsin_2"/>
    <property type="match status" value="1"/>
</dbReference>
<dbReference type="Gene3D" id="2.40.10.120">
    <property type="match status" value="1"/>
</dbReference>
<evidence type="ECO:0000256" key="4">
    <source>
        <dbReference type="ARBA" id="ARBA00022737"/>
    </source>
</evidence>
<evidence type="ECO:0000256" key="1">
    <source>
        <dbReference type="ARBA" id="ARBA00010541"/>
    </source>
</evidence>
<dbReference type="EMBL" id="FMTS01000008">
    <property type="protein sequence ID" value="SCW80909.1"/>
    <property type="molecule type" value="Genomic_DNA"/>
</dbReference>
<dbReference type="PROSITE" id="PS50106">
    <property type="entry name" value="PDZ"/>
    <property type="match status" value="1"/>
</dbReference>
<reference evidence="11" key="1">
    <citation type="submission" date="2016-10" db="EMBL/GenBank/DDBJ databases">
        <authorList>
            <person name="Varghese N."/>
            <person name="Submissions S."/>
        </authorList>
    </citation>
    <scope>NUCLEOTIDE SEQUENCE [LARGE SCALE GENOMIC DNA]</scope>
    <source>
        <strain evidence="11">CGMCC 1.3431</strain>
    </source>
</reference>
<keyword evidence="6" id="KW-0720">Serine protease</keyword>
<dbReference type="InterPro" id="IPR009003">
    <property type="entry name" value="Peptidase_S1_PA"/>
</dbReference>
<dbReference type="RefSeq" id="WP_090650541.1">
    <property type="nucleotide sequence ID" value="NZ_CBCRYE010000002.1"/>
</dbReference>
<dbReference type="InterPro" id="IPR001940">
    <property type="entry name" value="Peptidase_S1C"/>
</dbReference>